<dbReference type="InterPro" id="IPR027385">
    <property type="entry name" value="Beta-barrel_OMP"/>
</dbReference>
<evidence type="ECO:0000256" key="3">
    <source>
        <dbReference type="SAM" id="SignalP"/>
    </source>
</evidence>
<reference evidence="5 6" key="1">
    <citation type="submission" date="2020-08" db="EMBL/GenBank/DDBJ databases">
        <title>Genome sequencing of Purple Non-Sulfur Bacteria from various extreme environments.</title>
        <authorList>
            <person name="Mayer M."/>
        </authorList>
    </citation>
    <scope>NUCLEOTIDE SEQUENCE [LARGE SCALE GENOMIC DNA]</scope>
    <source>
        <strain evidence="5 6">2761</strain>
    </source>
</reference>
<comment type="caution">
    <text evidence="5">The sequence shown here is derived from an EMBL/GenBank/DDBJ whole genome shotgun (WGS) entry which is preliminary data.</text>
</comment>
<dbReference type="Proteomes" id="UP000587070">
    <property type="component" value="Unassembled WGS sequence"/>
</dbReference>
<dbReference type="SUPFAM" id="SSF56925">
    <property type="entry name" value="OMPA-like"/>
    <property type="match status" value="1"/>
</dbReference>
<feature type="signal peptide" evidence="3">
    <location>
        <begin position="1"/>
        <end position="24"/>
    </location>
</feature>
<sequence>MKQFHRLHLASLSLMIFSVSPAIAGDANFTGFTLGATAGLAHNEISYSGYIDGKSSSKNDWVAGLNAAYGFALGESVVLSAGASYAINDTKFGQVTYPDGAQTVSVNGKLKDHWTVFVAPGYRFAPQWLGYAKVAYHEAKSDFTDTLMGSGTTKHHGVGYGVGAAYAVSRNIEVSAEAQQVRLSSASFALSSGKPTVTEFNLGVNYRF</sequence>
<dbReference type="AlphaFoldDB" id="A0A840G988"/>
<gene>
    <name evidence="5" type="ORF">GGD90_002407</name>
</gene>
<evidence type="ECO:0000256" key="1">
    <source>
        <dbReference type="ARBA" id="ARBA00004442"/>
    </source>
</evidence>
<evidence type="ECO:0000259" key="4">
    <source>
        <dbReference type="Pfam" id="PF13505"/>
    </source>
</evidence>
<dbReference type="Gene3D" id="2.40.160.20">
    <property type="match status" value="1"/>
</dbReference>
<dbReference type="GO" id="GO:0009279">
    <property type="term" value="C:cell outer membrane"/>
    <property type="evidence" value="ECO:0007669"/>
    <property type="project" value="UniProtKB-SubCell"/>
</dbReference>
<accession>A0A840G988</accession>
<evidence type="ECO:0000256" key="2">
    <source>
        <dbReference type="ARBA" id="ARBA00022729"/>
    </source>
</evidence>
<protein>
    <submittedName>
        <fullName evidence="5">Opacity protein-like surface antigen</fullName>
    </submittedName>
</protein>
<organism evidence="5 6">
    <name type="scientific">Rhodocyclus tenuis</name>
    <name type="common">Rhodospirillum tenue</name>
    <dbReference type="NCBI Taxonomy" id="1066"/>
    <lineage>
        <taxon>Bacteria</taxon>
        <taxon>Pseudomonadati</taxon>
        <taxon>Pseudomonadota</taxon>
        <taxon>Betaproteobacteria</taxon>
        <taxon>Rhodocyclales</taxon>
        <taxon>Rhodocyclaceae</taxon>
        <taxon>Rhodocyclus</taxon>
    </lineage>
</organism>
<comment type="subcellular location">
    <subcellularLocation>
        <location evidence="1">Cell outer membrane</location>
    </subcellularLocation>
</comment>
<keyword evidence="2 3" id="KW-0732">Signal</keyword>
<proteinExistence type="predicted"/>
<keyword evidence="6" id="KW-1185">Reference proteome</keyword>
<evidence type="ECO:0000313" key="6">
    <source>
        <dbReference type="Proteomes" id="UP000587070"/>
    </source>
</evidence>
<dbReference type="InterPro" id="IPR011250">
    <property type="entry name" value="OMP/PagP_B-barrel"/>
</dbReference>
<dbReference type="RefSeq" id="WP_153116848.1">
    <property type="nucleotide sequence ID" value="NZ_JACIGE010000008.1"/>
</dbReference>
<feature type="domain" description="Outer membrane protein beta-barrel" evidence="4">
    <location>
        <begin position="10"/>
        <end position="208"/>
    </location>
</feature>
<dbReference type="Pfam" id="PF13505">
    <property type="entry name" value="OMP_b-brl"/>
    <property type="match status" value="1"/>
</dbReference>
<dbReference type="OrthoDB" id="8605709at2"/>
<name>A0A840G988_RHOTE</name>
<evidence type="ECO:0000313" key="5">
    <source>
        <dbReference type="EMBL" id="MBB4248021.1"/>
    </source>
</evidence>
<feature type="chain" id="PRO_5032791377" evidence="3">
    <location>
        <begin position="25"/>
        <end position="208"/>
    </location>
</feature>
<dbReference type="EMBL" id="JACIGE010000008">
    <property type="protein sequence ID" value="MBB4248021.1"/>
    <property type="molecule type" value="Genomic_DNA"/>
</dbReference>